<name>A0ABD1ZIP9_9MARC</name>
<dbReference type="Proteomes" id="UP001605036">
    <property type="component" value="Unassembled WGS sequence"/>
</dbReference>
<dbReference type="InterPro" id="IPR016024">
    <property type="entry name" value="ARM-type_fold"/>
</dbReference>
<dbReference type="Gene3D" id="1.25.10.10">
    <property type="entry name" value="Leucine-rich Repeat Variant"/>
    <property type="match status" value="1"/>
</dbReference>
<organism evidence="1 2">
    <name type="scientific">Riccia fluitans</name>
    <dbReference type="NCBI Taxonomy" id="41844"/>
    <lineage>
        <taxon>Eukaryota</taxon>
        <taxon>Viridiplantae</taxon>
        <taxon>Streptophyta</taxon>
        <taxon>Embryophyta</taxon>
        <taxon>Marchantiophyta</taxon>
        <taxon>Marchantiopsida</taxon>
        <taxon>Marchantiidae</taxon>
        <taxon>Marchantiales</taxon>
        <taxon>Ricciaceae</taxon>
        <taxon>Riccia</taxon>
    </lineage>
</organism>
<dbReference type="InterPro" id="IPR029058">
    <property type="entry name" value="AB_hydrolase_fold"/>
</dbReference>
<evidence type="ECO:0000313" key="2">
    <source>
        <dbReference type="Proteomes" id="UP001605036"/>
    </source>
</evidence>
<proteinExistence type="predicted"/>
<reference evidence="1 2" key="1">
    <citation type="submission" date="2024-09" db="EMBL/GenBank/DDBJ databases">
        <title>Chromosome-scale assembly of Riccia fluitans.</title>
        <authorList>
            <person name="Paukszto L."/>
            <person name="Sawicki J."/>
            <person name="Karawczyk K."/>
            <person name="Piernik-Szablinska J."/>
            <person name="Szczecinska M."/>
            <person name="Mazdziarz M."/>
        </authorList>
    </citation>
    <scope>NUCLEOTIDE SEQUENCE [LARGE SCALE GENOMIC DNA]</scope>
    <source>
        <strain evidence="1">Rf_01</strain>
        <tissue evidence="1">Aerial parts of the thallus</tissue>
    </source>
</reference>
<dbReference type="SUPFAM" id="SSF48371">
    <property type="entry name" value="ARM repeat"/>
    <property type="match status" value="1"/>
</dbReference>
<accession>A0ABD1ZIP9</accession>
<dbReference type="InterPro" id="IPR011989">
    <property type="entry name" value="ARM-like"/>
</dbReference>
<dbReference type="PANTHER" id="PTHR48202:SF1">
    <property type="entry name" value="ALPHA_BETA-HYDROLASES SUPERFAMILY PROTEIN"/>
    <property type="match status" value="1"/>
</dbReference>
<comment type="caution">
    <text evidence="1">The sequence shown here is derived from an EMBL/GenBank/DDBJ whole genome shotgun (WGS) entry which is preliminary data.</text>
</comment>
<dbReference type="SUPFAM" id="SSF53474">
    <property type="entry name" value="alpha/beta-Hydrolases"/>
    <property type="match status" value="1"/>
</dbReference>
<evidence type="ECO:0000313" key="1">
    <source>
        <dbReference type="EMBL" id="KAL2651323.1"/>
    </source>
</evidence>
<gene>
    <name evidence="1" type="ORF">R1flu_019451</name>
</gene>
<dbReference type="EMBL" id="JBHFFA010000001">
    <property type="protein sequence ID" value="KAL2651323.1"/>
    <property type="molecule type" value="Genomic_DNA"/>
</dbReference>
<protein>
    <recommendedName>
        <fullName evidence="3">Protein SERAC1</fullName>
    </recommendedName>
</protein>
<evidence type="ECO:0008006" key="3">
    <source>
        <dbReference type="Google" id="ProtNLM"/>
    </source>
</evidence>
<dbReference type="Gene3D" id="3.40.50.1820">
    <property type="entry name" value="alpha/beta hydrolase"/>
    <property type="match status" value="1"/>
</dbReference>
<sequence length="1350" mass="147449">MLVCTQVRRQLRFKYVALCLQSSRKSAAPGPRSDMGQQPCVENKICGTDFRIQPLAYGPTQLGSEVEFSVVRNYFTSPSNRSAKPAIPESFTENGPVQGEMENSAAKFISVSPFPTHSREQERLAGENVSDITRSSSWPRRNSIGAIAAAVVLILGAVAAKSYEEESRNQTKGVLLSTGSILWDSVARLRKSIGRMVNEGAASVAEVATSTATLARCLISVLMTASEASVGSSGSWLKPRVAALVADLAAHEYRRKAVVEAGGGQVVDWLLKAVANVDGGNCSVTQAESARALSYLLSDESTREDVFSRPGALPYFFQFASSLHADQALEDYSKGQALNVGLEGLRGRSMLVTEIMDLITSSSDAGDARVVRPRFPENADPEDIAAALRVVKDGGWYVDDRSPKDGDASGKTGNDRKGVHGIGIRVVGGTGVVGVQREPYSYFFGDQFYITLMEHIKDLLSAGTLLSSSNVDSSKTFSDRSPRRDWGGHRVAAVERSRAKYGLWDDLQGRYITVTLAAWALANWAQASAANRSKILEMDKDGGALLAAIQYPEKTVKWHGAVAMRLLLGTKNFASDDIAPRWSSALLNVAAESERVKDTSLPHCALAALTACVSRSELAHNLVLQTGLPVMREIANQSETNTAVQGALAQLLDVLTSKGHSLPTDESKKWAATLLRWVCHRISDDTTRACGSRVLVRVLNNLGQSGIPISQAWLALLLVEVVSDVRLGHAKSKKHGNVSLEAKQREQLQNQLTQSATAAAARLGKVVAQEAAYRADASGAGGKVAESAAELPMIDLLGLDVMGNSTTRNAAKETTPRVNVNEAAEAVRKAIKALTELTAEEPAWRQRVLDAGALCLLRRFLLCNDYEDWFASEASESASQVVQDMKDGTAITKTETKSVLPDQKSLTPHIRKHAARLLSVLTLQPVTSRTITRDRDWFTWLESCADGLIPGCTDKKTRSYALTALLNASQAQVYLKNLKLPKVNAANKVMTKGLKDTFGEFWPRYEDTIFLMNPGSKFWKKNFVRSYEVSHEHGRLLSEQDFDSVEFLDHINREETVGQDKHEIISTPVIHPKDKPAMDVVFVHGLRGGPFKTWRLSENKSSATTPLVERIDEEAGQEGTCWPEEWLTEDLPRSRLLTIKYKTNLSEWSGASLPLQEVSSTLLDKLLAAGVGERPLVFVTHSMGGLVVKQMLLQAGKDKSRAHLVNQTTGVVFYSCPHFGSKLADMPWRIGLVLRPAPSIAELRSGSPRLEELNQCLRHLNKDGHLDVLSFSETKVTPLVEGYGGWGLRMEVVPIESAYPGFGELVVLPGTDHVNSCKPLNRADPAYTKTLEFLHNHELYAEKMREKSVG</sequence>
<keyword evidence="2" id="KW-1185">Reference proteome</keyword>
<dbReference type="PANTHER" id="PTHR48202">
    <property type="entry name" value="ALPHA/BETA-HYDROLASES SUPERFAMILY PROTEIN"/>
    <property type="match status" value="1"/>
</dbReference>